<keyword evidence="1" id="KW-0732">Signal</keyword>
<dbReference type="SUPFAM" id="SSF53474">
    <property type="entry name" value="alpha/beta-Hydrolases"/>
    <property type="match status" value="1"/>
</dbReference>
<keyword evidence="4" id="KW-1185">Reference proteome</keyword>
<evidence type="ECO:0000313" key="4">
    <source>
        <dbReference type="Proteomes" id="UP000076874"/>
    </source>
</evidence>
<gene>
    <name evidence="3" type="ORF">SPI_06560</name>
</gene>
<feature type="domain" description="Dienelactone hydrolase" evidence="2">
    <location>
        <begin position="65"/>
        <end position="277"/>
    </location>
</feature>
<dbReference type="GO" id="GO:0016787">
    <property type="term" value="F:hydrolase activity"/>
    <property type="evidence" value="ECO:0007669"/>
    <property type="project" value="UniProtKB-KW"/>
</dbReference>
<evidence type="ECO:0000313" key="3">
    <source>
        <dbReference type="EMBL" id="OAA58487.1"/>
    </source>
</evidence>
<evidence type="ECO:0000259" key="2">
    <source>
        <dbReference type="Pfam" id="PF01738"/>
    </source>
</evidence>
<proteinExistence type="predicted"/>
<feature type="chain" id="PRO_5007891871" evidence="1">
    <location>
        <begin position="20"/>
        <end position="279"/>
    </location>
</feature>
<dbReference type="OrthoDB" id="17560at2759"/>
<organism evidence="3 4">
    <name type="scientific">Niveomyces insectorum RCEF 264</name>
    <dbReference type="NCBI Taxonomy" id="1081102"/>
    <lineage>
        <taxon>Eukaryota</taxon>
        <taxon>Fungi</taxon>
        <taxon>Dikarya</taxon>
        <taxon>Ascomycota</taxon>
        <taxon>Pezizomycotina</taxon>
        <taxon>Sordariomycetes</taxon>
        <taxon>Hypocreomycetidae</taxon>
        <taxon>Hypocreales</taxon>
        <taxon>Cordycipitaceae</taxon>
        <taxon>Niveomyces</taxon>
    </lineage>
</organism>
<dbReference type="EMBL" id="AZHD01000012">
    <property type="protein sequence ID" value="OAA58487.1"/>
    <property type="molecule type" value="Genomic_DNA"/>
</dbReference>
<dbReference type="STRING" id="1081102.A0A167RDF1"/>
<sequence>MRLPTLALFALVGDAAAAAARCPVADTSIVAHSGTPVGHEEVHNGYTMYVTKPTNWTATAARRNTTRAVLYLTDVFGIQLAENKLLADSFARAGFVTVAPDLFGGHPAPGDINVPGFNTTAFLAAHGANQTDPIVAAGLAYLRDTLGLSRIGATGYCYGGRYAFRAGGPLLGTANTTAGAGAVAHAVFAAHPSMLSDDEIAAIQGPASVAAAENDSLMPPARRGEITALLQKTGQAYSFSVYGGTSHGFGVRVNVTDPRQKFAKEEAFFQAARWFSTWL</sequence>
<protein>
    <submittedName>
        <fullName evidence="3">Dienelactone hydrolase</fullName>
    </submittedName>
</protein>
<accession>A0A167RDF1</accession>
<comment type="caution">
    <text evidence="3">The sequence shown here is derived from an EMBL/GenBank/DDBJ whole genome shotgun (WGS) entry which is preliminary data.</text>
</comment>
<dbReference type="AlphaFoldDB" id="A0A167RDF1"/>
<dbReference type="Proteomes" id="UP000076874">
    <property type="component" value="Unassembled WGS sequence"/>
</dbReference>
<evidence type="ECO:0000256" key="1">
    <source>
        <dbReference type="SAM" id="SignalP"/>
    </source>
</evidence>
<reference evidence="3 4" key="1">
    <citation type="journal article" date="2016" name="Genome Biol. Evol.">
        <title>Divergent and convergent evolution of fungal pathogenicity.</title>
        <authorList>
            <person name="Shang Y."/>
            <person name="Xiao G."/>
            <person name="Zheng P."/>
            <person name="Cen K."/>
            <person name="Zhan S."/>
            <person name="Wang C."/>
        </authorList>
    </citation>
    <scope>NUCLEOTIDE SEQUENCE [LARGE SCALE GENOMIC DNA]</scope>
    <source>
        <strain evidence="3 4">RCEF 264</strain>
    </source>
</reference>
<name>A0A167RDF1_9HYPO</name>
<keyword evidence="3" id="KW-0378">Hydrolase</keyword>
<dbReference type="InterPro" id="IPR002925">
    <property type="entry name" value="Dienelactn_hydro"/>
</dbReference>
<dbReference type="PANTHER" id="PTHR17630">
    <property type="entry name" value="DIENELACTONE HYDROLASE"/>
    <property type="match status" value="1"/>
</dbReference>
<dbReference type="Gene3D" id="3.40.50.1820">
    <property type="entry name" value="alpha/beta hydrolase"/>
    <property type="match status" value="1"/>
</dbReference>
<dbReference type="InterPro" id="IPR029058">
    <property type="entry name" value="AB_hydrolase_fold"/>
</dbReference>
<dbReference type="Pfam" id="PF01738">
    <property type="entry name" value="DLH"/>
    <property type="match status" value="1"/>
</dbReference>
<feature type="signal peptide" evidence="1">
    <location>
        <begin position="1"/>
        <end position="19"/>
    </location>
</feature>
<dbReference type="PANTHER" id="PTHR17630:SF44">
    <property type="entry name" value="PROTEIN AIM2"/>
    <property type="match status" value="1"/>
</dbReference>